<gene>
    <name evidence="1" type="ORF">LSALG_LOCUS30980</name>
</gene>
<accession>A0AA36EDT4</accession>
<keyword evidence="2" id="KW-1185">Reference proteome</keyword>
<proteinExistence type="predicted"/>
<name>A0AA36EDT4_LACSI</name>
<dbReference type="Proteomes" id="UP001177003">
    <property type="component" value="Chromosome 6"/>
</dbReference>
<evidence type="ECO:0000313" key="2">
    <source>
        <dbReference type="Proteomes" id="UP001177003"/>
    </source>
</evidence>
<dbReference type="AlphaFoldDB" id="A0AA36EDT4"/>
<evidence type="ECO:0000313" key="1">
    <source>
        <dbReference type="EMBL" id="CAI9291867.1"/>
    </source>
</evidence>
<dbReference type="EMBL" id="OX465082">
    <property type="protein sequence ID" value="CAI9291867.1"/>
    <property type="molecule type" value="Genomic_DNA"/>
</dbReference>
<sequence>MGTVVFLKPVPSKRITPFHFGLSCIRQETFTLCIHLPVLVHSYKACIQSPPTNPNVKVMKQVKPHNHFHYVTRSGIRSINLYRNRKKWVTPIVAALHHPLCSHLKEAGAMEELTIFVRLLCENATETLMVKSNVRGYFELEGRDVPCPCLCPNNFSSVSFFLSTPSTPPPFSPTSRSAVEDYDLQNSSCVLPSAIDEAAAGFNDSVVFDAFAIFDAATIDSNFSSLYKWVFEFTRSRVVFMYTTKSFKVLEDCSTVLVLQVSGGI</sequence>
<organism evidence="1 2">
    <name type="scientific">Lactuca saligna</name>
    <name type="common">Willowleaf lettuce</name>
    <dbReference type="NCBI Taxonomy" id="75948"/>
    <lineage>
        <taxon>Eukaryota</taxon>
        <taxon>Viridiplantae</taxon>
        <taxon>Streptophyta</taxon>
        <taxon>Embryophyta</taxon>
        <taxon>Tracheophyta</taxon>
        <taxon>Spermatophyta</taxon>
        <taxon>Magnoliopsida</taxon>
        <taxon>eudicotyledons</taxon>
        <taxon>Gunneridae</taxon>
        <taxon>Pentapetalae</taxon>
        <taxon>asterids</taxon>
        <taxon>campanulids</taxon>
        <taxon>Asterales</taxon>
        <taxon>Asteraceae</taxon>
        <taxon>Cichorioideae</taxon>
        <taxon>Cichorieae</taxon>
        <taxon>Lactucinae</taxon>
        <taxon>Lactuca</taxon>
    </lineage>
</organism>
<reference evidence="1" key="1">
    <citation type="submission" date="2023-04" db="EMBL/GenBank/DDBJ databases">
        <authorList>
            <person name="Vijverberg K."/>
            <person name="Xiong W."/>
            <person name="Schranz E."/>
        </authorList>
    </citation>
    <scope>NUCLEOTIDE SEQUENCE</scope>
</reference>
<protein>
    <submittedName>
        <fullName evidence="1">Uncharacterized protein</fullName>
    </submittedName>
</protein>